<name>A0ABT9J350_9BACL</name>
<sequence>MNQKLKKKDLTLEELAFLESEMLKKLKSKEAAWGLWAGLSFFGAHRFFTEDYVYASLMLTTTMIPLFTLIILVSTNTTSGILIGFSLFFLSGSIVWSWIDAFFLNSRIAKLNDNMEQTVLIEISKNRS</sequence>
<accession>A0ABT9J350</accession>
<evidence type="ECO:0000313" key="8">
    <source>
        <dbReference type="Proteomes" id="UP001231941"/>
    </source>
</evidence>
<dbReference type="Pfam" id="PF05154">
    <property type="entry name" value="TM2"/>
    <property type="match status" value="1"/>
</dbReference>
<evidence type="ECO:0000256" key="1">
    <source>
        <dbReference type="ARBA" id="ARBA00004141"/>
    </source>
</evidence>
<protein>
    <recommendedName>
        <fullName evidence="6">TM2 domain-containing protein</fullName>
    </recommendedName>
</protein>
<dbReference type="InterPro" id="IPR007829">
    <property type="entry name" value="TM2"/>
</dbReference>
<evidence type="ECO:0000259" key="6">
    <source>
        <dbReference type="Pfam" id="PF05154"/>
    </source>
</evidence>
<gene>
    <name evidence="7" type="ORF">Q5Y73_18045</name>
</gene>
<reference evidence="7 8" key="1">
    <citation type="submission" date="2023-08" db="EMBL/GenBank/DDBJ databases">
        <authorList>
            <person name="Park J.-S."/>
        </authorList>
    </citation>
    <scope>NUCLEOTIDE SEQUENCE [LARGE SCALE GENOMIC DNA]</scope>
    <source>
        <strain evidence="7 8">2205SS18-9</strain>
    </source>
</reference>
<keyword evidence="8" id="KW-1185">Reference proteome</keyword>
<keyword evidence="4 5" id="KW-0472">Membrane</keyword>
<comment type="caution">
    <text evidence="7">The sequence shown here is derived from an EMBL/GenBank/DDBJ whole genome shotgun (WGS) entry which is preliminary data.</text>
</comment>
<feature type="transmembrane region" description="Helical" evidence="5">
    <location>
        <begin position="54"/>
        <end position="73"/>
    </location>
</feature>
<feature type="transmembrane region" description="Helical" evidence="5">
    <location>
        <begin position="31"/>
        <end position="48"/>
    </location>
</feature>
<evidence type="ECO:0000256" key="3">
    <source>
        <dbReference type="ARBA" id="ARBA00022989"/>
    </source>
</evidence>
<keyword evidence="2 5" id="KW-0812">Transmembrane</keyword>
<feature type="domain" description="TM2" evidence="6">
    <location>
        <begin position="27"/>
        <end position="73"/>
    </location>
</feature>
<feature type="transmembrane region" description="Helical" evidence="5">
    <location>
        <begin position="80"/>
        <end position="99"/>
    </location>
</feature>
<evidence type="ECO:0000256" key="4">
    <source>
        <dbReference type="ARBA" id="ARBA00023136"/>
    </source>
</evidence>
<dbReference type="RefSeq" id="WP_305993314.1">
    <property type="nucleotide sequence ID" value="NZ_JAVAMP010000011.1"/>
</dbReference>
<proteinExistence type="predicted"/>
<evidence type="ECO:0000313" key="7">
    <source>
        <dbReference type="EMBL" id="MDP5276005.1"/>
    </source>
</evidence>
<evidence type="ECO:0000256" key="2">
    <source>
        <dbReference type="ARBA" id="ARBA00022692"/>
    </source>
</evidence>
<organism evidence="7 8">
    <name type="scientific">Chengkuizengella axinellae</name>
    <dbReference type="NCBI Taxonomy" id="3064388"/>
    <lineage>
        <taxon>Bacteria</taxon>
        <taxon>Bacillati</taxon>
        <taxon>Bacillota</taxon>
        <taxon>Bacilli</taxon>
        <taxon>Bacillales</taxon>
        <taxon>Paenibacillaceae</taxon>
        <taxon>Chengkuizengella</taxon>
    </lineage>
</organism>
<comment type="subcellular location">
    <subcellularLocation>
        <location evidence="1">Membrane</location>
        <topology evidence="1">Multi-pass membrane protein</topology>
    </subcellularLocation>
</comment>
<dbReference type="EMBL" id="JAVAMP010000011">
    <property type="protein sequence ID" value="MDP5276005.1"/>
    <property type="molecule type" value="Genomic_DNA"/>
</dbReference>
<keyword evidence="3 5" id="KW-1133">Transmembrane helix</keyword>
<dbReference type="Proteomes" id="UP001231941">
    <property type="component" value="Unassembled WGS sequence"/>
</dbReference>
<evidence type="ECO:0000256" key="5">
    <source>
        <dbReference type="SAM" id="Phobius"/>
    </source>
</evidence>